<dbReference type="PROSITE" id="PS50932">
    <property type="entry name" value="HTH_LACI_2"/>
    <property type="match status" value="1"/>
</dbReference>
<dbReference type="EMBL" id="QGGY01000002">
    <property type="protein sequence ID" value="PWJ78153.1"/>
    <property type="molecule type" value="Genomic_DNA"/>
</dbReference>
<evidence type="ECO:0000256" key="1">
    <source>
        <dbReference type="ARBA" id="ARBA00023015"/>
    </source>
</evidence>
<gene>
    <name evidence="5" type="ORF">C7383_102289</name>
</gene>
<dbReference type="SMART" id="SM00354">
    <property type="entry name" value="HTH_LACI"/>
    <property type="match status" value="1"/>
</dbReference>
<dbReference type="InterPro" id="IPR028082">
    <property type="entry name" value="Peripla_BP_I"/>
</dbReference>
<evidence type="ECO:0000313" key="6">
    <source>
        <dbReference type="Proteomes" id="UP000245412"/>
    </source>
</evidence>
<dbReference type="CDD" id="cd01392">
    <property type="entry name" value="HTH_LacI"/>
    <property type="match status" value="1"/>
</dbReference>
<dbReference type="PANTHER" id="PTHR30146:SF109">
    <property type="entry name" value="HTH-TYPE TRANSCRIPTIONAL REGULATOR GALS"/>
    <property type="match status" value="1"/>
</dbReference>
<feature type="domain" description="HTH lacI-type" evidence="4">
    <location>
        <begin position="3"/>
        <end position="57"/>
    </location>
</feature>
<dbReference type="CDD" id="cd06267">
    <property type="entry name" value="PBP1_LacI_sugar_binding-like"/>
    <property type="match status" value="1"/>
</dbReference>
<evidence type="ECO:0000259" key="4">
    <source>
        <dbReference type="PROSITE" id="PS50932"/>
    </source>
</evidence>
<name>A0AB73T8N2_9FIRM</name>
<dbReference type="AlphaFoldDB" id="A0AB73T8N2"/>
<dbReference type="RefSeq" id="WP_109625086.1">
    <property type="nucleotide sequence ID" value="NZ_JANKBI010000005.1"/>
</dbReference>
<dbReference type="Pfam" id="PF00356">
    <property type="entry name" value="LacI"/>
    <property type="match status" value="1"/>
</dbReference>
<evidence type="ECO:0000256" key="2">
    <source>
        <dbReference type="ARBA" id="ARBA00023125"/>
    </source>
</evidence>
<keyword evidence="6" id="KW-1185">Reference proteome</keyword>
<keyword evidence="2" id="KW-0238">DNA-binding</keyword>
<dbReference type="Gene3D" id="1.10.260.40">
    <property type="entry name" value="lambda repressor-like DNA-binding domains"/>
    <property type="match status" value="1"/>
</dbReference>
<protein>
    <submittedName>
        <fullName evidence="5">LacI family transcriptional regulator</fullName>
    </submittedName>
</protein>
<dbReference type="GO" id="GO:0003700">
    <property type="term" value="F:DNA-binding transcription factor activity"/>
    <property type="evidence" value="ECO:0007669"/>
    <property type="project" value="TreeGrafter"/>
</dbReference>
<organism evidence="5 6">
    <name type="scientific">Murimonas intestini</name>
    <dbReference type="NCBI Taxonomy" id="1337051"/>
    <lineage>
        <taxon>Bacteria</taxon>
        <taxon>Bacillati</taxon>
        <taxon>Bacillota</taxon>
        <taxon>Clostridia</taxon>
        <taxon>Lachnospirales</taxon>
        <taxon>Lachnospiraceae</taxon>
        <taxon>Murimonas</taxon>
    </lineage>
</organism>
<dbReference type="PANTHER" id="PTHR30146">
    <property type="entry name" value="LACI-RELATED TRANSCRIPTIONAL REPRESSOR"/>
    <property type="match status" value="1"/>
</dbReference>
<dbReference type="Gene3D" id="3.40.50.2300">
    <property type="match status" value="2"/>
</dbReference>
<dbReference type="InterPro" id="IPR010982">
    <property type="entry name" value="Lambda_DNA-bd_dom_sf"/>
</dbReference>
<dbReference type="SUPFAM" id="SSF53822">
    <property type="entry name" value="Periplasmic binding protein-like I"/>
    <property type="match status" value="1"/>
</dbReference>
<comment type="caution">
    <text evidence="5">The sequence shown here is derived from an EMBL/GenBank/DDBJ whole genome shotgun (WGS) entry which is preliminary data.</text>
</comment>
<sequence>MKTTIKDISKYCNVSVGTVDRALNNRPGISSQTKEKILQAAEQLSYHPNHTGRSLAKGKTMTIGVVCFDFYNYFFPELINTIEARAKEKGYFIYLILTHRNFDMERDGIRYLCERQVDGIILFPIGMDKGYVRELERMGIPIVTIYNKLDSHFPFVGVNDRQAMEDAVEYIVSKGYKHISYVTPELESQEKEGLNTYTLQQRLQGYLNGMKKAGLEDIQVLEKGSIEEKTDLLTKNISLKGKTAVLCLCDSYAIQVLDCLQSRKISVPDQIGLMGYDNIDALKYIKPRLTTIKYSVMQMGQAVTDLLFQSIQDPEFTAEYILDYSIVEGDSL</sequence>
<accession>A0AB73T8N2</accession>
<dbReference type="InterPro" id="IPR000843">
    <property type="entry name" value="HTH_LacI"/>
</dbReference>
<keyword evidence="1" id="KW-0805">Transcription regulation</keyword>
<proteinExistence type="predicted"/>
<dbReference type="Pfam" id="PF13377">
    <property type="entry name" value="Peripla_BP_3"/>
    <property type="match status" value="1"/>
</dbReference>
<evidence type="ECO:0000313" key="5">
    <source>
        <dbReference type="EMBL" id="PWJ78153.1"/>
    </source>
</evidence>
<dbReference type="SUPFAM" id="SSF47413">
    <property type="entry name" value="lambda repressor-like DNA-binding domains"/>
    <property type="match status" value="1"/>
</dbReference>
<dbReference type="InterPro" id="IPR046335">
    <property type="entry name" value="LacI/GalR-like_sensor"/>
</dbReference>
<keyword evidence="3" id="KW-0804">Transcription</keyword>
<dbReference type="GO" id="GO:0000976">
    <property type="term" value="F:transcription cis-regulatory region binding"/>
    <property type="evidence" value="ECO:0007669"/>
    <property type="project" value="TreeGrafter"/>
</dbReference>
<reference evidence="5 6" key="1">
    <citation type="submission" date="2018-05" db="EMBL/GenBank/DDBJ databases">
        <authorList>
            <person name="Goeker M."/>
            <person name="Huntemann M."/>
            <person name="Clum A."/>
            <person name="Pillay M."/>
            <person name="Palaniappan K."/>
            <person name="Varghese N."/>
            <person name="Mikhailova N."/>
            <person name="Stamatis D."/>
            <person name="Reddy T."/>
            <person name="Daum C."/>
            <person name="Shapiro N."/>
            <person name="Ivanova N."/>
            <person name="Kyrpides N."/>
            <person name="Woyke T."/>
        </authorList>
    </citation>
    <scope>NUCLEOTIDE SEQUENCE [LARGE SCALE GENOMIC DNA]</scope>
    <source>
        <strain evidence="5 6">DSM 26524</strain>
    </source>
</reference>
<dbReference type="Proteomes" id="UP000245412">
    <property type="component" value="Unassembled WGS sequence"/>
</dbReference>
<evidence type="ECO:0000256" key="3">
    <source>
        <dbReference type="ARBA" id="ARBA00023163"/>
    </source>
</evidence>